<feature type="domain" description="ABC transporter" evidence="8">
    <location>
        <begin position="346"/>
        <end position="575"/>
    </location>
</feature>
<feature type="transmembrane region" description="Helical" evidence="7">
    <location>
        <begin position="16"/>
        <end position="35"/>
    </location>
</feature>
<sequence length="586" mass="64838">MFRASKVNRRPDRLSTYFLSNSAVLAGIALSGILYNVGLTAGPFFEGQLAQCLIAVMAKEKTVGDMVNLAGLYLAVILLVQASRCLKRFWVRRLANNTARSMRRVLYRNLVYQNPAVLGLDEAGSLMTKAIGDVDACAEGIRKFTTEIFDTGVVMIAYLGMLWYYDARLTLLACLFTPLAYLLAQRLKRPITRSSAAYKNSVSRLNGMALDRVTNALTYRVFGCEAQRDEAYTSQLAQVEKNAVVSSAWENAMQPLYNVIAMTGVLFVLIRGAQNVLGQGWAVWDIAAFTTYLACFSRLALKSSHAAKLFNAVQKARVSWQRIQPQLQPVSVPEAQLDTFTAPASLSVEKLSFAYPHQPPLFSNVSFRAQAGEIIGITGPLACGKSTFGRLFLGEQDYTGRIFINGLDLAEQNNAQLSQLVAYAGHDPQLLSDTIAENITLGEAFDCQPWLTAVALSEEVNALPRGIQTFIGAQGSRLSGGQQARLALARTLARSRPLIILDDPFSAVDPATEAEILQQLRMLAQDRIVFLISHRLTHFPDFDQILWLSQEKVQVSSHEMMLKTNSAYAQLFEKQQRKEVKNDESH</sequence>
<dbReference type="OrthoDB" id="9806127at2"/>
<dbReference type="InterPro" id="IPR027417">
    <property type="entry name" value="P-loop_NTPase"/>
</dbReference>
<protein>
    <submittedName>
        <fullName evidence="10">ATP-binding cassette domain-containing protein</fullName>
    </submittedName>
</protein>
<accession>A0A6N7S5H7</accession>
<evidence type="ECO:0000256" key="1">
    <source>
        <dbReference type="ARBA" id="ARBA00004651"/>
    </source>
</evidence>
<keyword evidence="4 10" id="KW-0067">ATP-binding</keyword>
<dbReference type="InterPro" id="IPR011527">
    <property type="entry name" value="ABC1_TM_dom"/>
</dbReference>
<dbReference type="SUPFAM" id="SSF52540">
    <property type="entry name" value="P-loop containing nucleoside triphosphate hydrolases"/>
    <property type="match status" value="1"/>
</dbReference>
<dbReference type="PROSITE" id="PS00211">
    <property type="entry name" value="ABC_TRANSPORTER_1"/>
    <property type="match status" value="1"/>
</dbReference>
<evidence type="ECO:0000256" key="4">
    <source>
        <dbReference type="ARBA" id="ARBA00022840"/>
    </source>
</evidence>
<dbReference type="Pfam" id="PF00664">
    <property type="entry name" value="ABC_membrane"/>
    <property type="match status" value="1"/>
</dbReference>
<dbReference type="Proteomes" id="UP000480929">
    <property type="component" value="Unassembled WGS sequence"/>
</dbReference>
<dbReference type="InterPro" id="IPR039421">
    <property type="entry name" value="Type_1_exporter"/>
</dbReference>
<dbReference type="Gene3D" id="3.40.50.300">
    <property type="entry name" value="P-loop containing nucleotide triphosphate hydrolases"/>
    <property type="match status" value="1"/>
</dbReference>
<evidence type="ECO:0000256" key="5">
    <source>
        <dbReference type="ARBA" id="ARBA00022989"/>
    </source>
</evidence>
<keyword evidence="5 7" id="KW-1133">Transmembrane helix</keyword>
<feature type="transmembrane region" description="Helical" evidence="7">
    <location>
        <begin position="66"/>
        <end position="86"/>
    </location>
</feature>
<evidence type="ECO:0000256" key="3">
    <source>
        <dbReference type="ARBA" id="ARBA00022741"/>
    </source>
</evidence>
<keyword evidence="13" id="KW-1185">Reference proteome</keyword>
<evidence type="ECO:0000256" key="6">
    <source>
        <dbReference type="ARBA" id="ARBA00023136"/>
    </source>
</evidence>
<evidence type="ECO:0000313" key="12">
    <source>
        <dbReference type="Proteomes" id="UP000433575"/>
    </source>
</evidence>
<evidence type="ECO:0000313" key="13">
    <source>
        <dbReference type="Proteomes" id="UP000480929"/>
    </source>
</evidence>
<dbReference type="Proteomes" id="UP000433575">
    <property type="component" value="Unassembled WGS sequence"/>
</dbReference>
<evidence type="ECO:0000259" key="9">
    <source>
        <dbReference type="PROSITE" id="PS50929"/>
    </source>
</evidence>
<dbReference type="RefSeq" id="WP_154238347.1">
    <property type="nucleotide sequence ID" value="NZ_CALJPI010000243.1"/>
</dbReference>
<dbReference type="PANTHER" id="PTHR43394:SF1">
    <property type="entry name" value="ATP-BINDING CASSETTE SUB-FAMILY B MEMBER 10, MITOCHONDRIAL"/>
    <property type="match status" value="1"/>
</dbReference>
<name>A0A6N7S5H7_9FIRM</name>
<dbReference type="SUPFAM" id="SSF90123">
    <property type="entry name" value="ABC transporter transmembrane region"/>
    <property type="match status" value="1"/>
</dbReference>
<dbReference type="InterPro" id="IPR017871">
    <property type="entry name" value="ABC_transporter-like_CS"/>
</dbReference>
<dbReference type="GO" id="GO:0016887">
    <property type="term" value="F:ATP hydrolysis activity"/>
    <property type="evidence" value="ECO:0007669"/>
    <property type="project" value="InterPro"/>
</dbReference>
<keyword evidence="3" id="KW-0547">Nucleotide-binding</keyword>
<feature type="transmembrane region" description="Helical" evidence="7">
    <location>
        <begin position="167"/>
        <end position="184"/>
    </location>
</feature>
<dbReference type="AlphaFoldDB" id="A0A6N7S5H7"/>
<gene>
    <name evidence="11" type="ORF">GKD88_05025</name>
    <name evidence="10" type="ORF">GKE08_06295</name>
</gene>
<dbReference type="InterPro" id="IPR036640">
    <property type="entry name" value="ABC1_TM_sf"/>
</dbReference>
<organism evidence="10 12">
    <name type="scientific">Holdemania massiliensis</name>
    <dbReference type="NCBI Taxonomy" id="1468449"/>
    <lineage>
        <taxon>Bacteria</taxon>
        <taxon>Bacillati</taxon>
        <taxon>Bacillota</taxon>
        <taxon>Erysipelotrichia</taxon>
        <taxon>Erysipelotrichales</taxon>
        <taxon>Erysipelotrichaceae</taxon>
        <taxon>Holdemania</taxon>
    </lineage>
</organism>
<reference evidence="12 13" key="1">
    <citation type="journal article" date="2019" name="Nat. Med.">
        <title>A library of human gut bacterial isolates paired with longitudinal multiomics data enables mechanistic microbiome research.</title>
        <authorList>
            <person name="Poyet M."/>
            <person name="Groussin M."/>
            <person name="Gibbons S.M."/>
            <person name="Avila-Pacheco J."/>
            <person name="Jiang X."/>
            <person name="Kearney S.M."/>
            <person name="Perrotta A.R."/>
            <person name="Berdy B."/>
            <person name="Zhao S."/>
            <person name="Lieberman T.D."/>
            <person name="Swanson P.K."/>
            <person name="Smith M."/>
            <person name="Roesemann S."/>
            <person name="Alexander J.E."/>
            <person name="Rich S.A."/>
            <person name="Livny J."/>
            <person name="Vlamakis H."/>
            <person name="Clish C."/>
            <person name="Bullock K."/>
            <person name="Deik A."/>
            <person name="Scott J."/>
            <person name="Pierce K.A."/>
            <person name="Xavier R.J."/>
            <person name="Alm E.J."/>
        </authorList>
    </citation>
    <scope>NUCLEOTIDE SEQUENCE [LARGE SCALE GENOMIC DNA]</scope>
    <source>
        <strain evidence="10 12">BIOML-A4</strain>
        <strain evidence="11 13">BIOML-A5</strain>
    </source>
</reference>
<dbReference type="InterPro" id="IPR003439">
    <property type="entry name" value="ABC_transporter-like_ATP-bd"/>
</dbReference>
<dbReference type="GO" id="GO:0005886">
    <property type="term" value="C:plasma membrane"/>
    <property type="evidence" value="ECO:0007669"/>
    <property type="project" value="UniProtKB-SubCell"/>
</dbReference>
<dbReference type="EMBL" id="WKPI01000005">
    <property type="protein sequence ID" value="MSC32479.1"/>
    <property type="molecule type" value="Genomic_DNA"/>
</dbReference>
<dbReference type="GO" id="GO:0015421">
    <property type="term" value="F:ABC-type oligopeptide transporter activity"/>
    <property type="evidence" value="ECO:0007669"/>
    <property type="project" value="TreeGrafter"/>
</dbReference>
<dbReference type="InterPro" id="IPR003593">
    <property type="entry name" value="AAA+_ATPase"/>
</dbReference>
<dbReference type="Gene3D" id="1.20.1560.10">
    <property type="entry name" value="ABC transporter type 1, transmembrane domain"/>
    <property type="match status" value="1"/>
</dbReference>
<evidence type="ECO:0000313" key="10">
    <source>
        <dbReference type="EMBL" id="MSA88932.1"/>
    </source>
</evidence>
<dbReference type="SMART" id="SM00382">
    <property type="entry name" value="AAA"/>
    <property type="match status" value="1"/>
</dbReference>
<keyword evidence="6 7" id="KW-0472">Membrane</keyword>
<dbReference type="GO" id="GO:0005524">
    <property type="term" value="F:ATP binding"/>
    <property type="evidence" value="ECO:0007669"/>
    <property type="project" value="UniProtKB-KW"/>
</dbReference>
<keyword evidence="2 7" id="KW-0812">Transmembrane</keyword>
<evidence type="ECO:0000256" key="7">
    <source>
        <dbReference type="SAM" id="Phobius"/>
    </source>
</evidence>
<evidence type="ECO:0000259" key="8">
    <source>
        <dbReference type="PROSITE" id="PS50893"/>
    </source>
</evidence>
<proteinExistence type="predicted"/>
<feature type="domain" description="ABC transmembrane type-1" evidence="9">
    <location>
        <begin position="26"/>
        <end position="315"/>
    </location>
</feature>
<dbReference type="CDD" id="cd07346">
    <property type="entry name" value="ABC_6TM_exporters"/>
    <property type="match status" value="1"/>
</dbReference>
<comment type="subcellular location">
    <subcellularLocation>
        <location evidence="1">Cell membrane</location>
        <topology evidence="1">Multi-pass membrane protein</topology>
    </subcellularLocation>
</comment>
<evidence type="ECO:0000256" key="2">
    <source>
        <dbReference type="ARBA" id="ARBA00022692"/>
    </source>
</evidence>
<dbReference type="Pfam" id="PF00005">
    <property type="entry name" value="ABC_tran"/>
    <property type="match status" value="1"/>
</dbReference>
<comment type="caution">
    <text evidence="10">The sequence shown here is derived from an EMBL/GenBank/DDBJ whole genome shotgun (WGS) entry which is preliminary data.</text>
</comment>
<dbReference type="CDD" id="cd03228">
    <property type="entry name" value="ABCC_MRP_Like"/>
    <property type="match status" value="1"/>
</dbReference>
<dbReference type="PANTHER" id="PTHR43394">
    <property type="entry name" value="ATP-DEPENDENT PERMEASE MDL1, MITOCHONDRIAL"/>
    <property type="match status" value="1"/>
</dbReference>
<dbReference type="EMBL" id="WKPJ01000006">
    <property type="protein sequence ID" value="MSA88932.1"/>
    <property type="molecule type" value="Genomic_DNA"/>
</dbReference>
<dbReference type="PROSITE" id="PS50893">
    <property type="entry name" value="ABC_TRANSPORTER_2"/>
    <property type="match status" value="1"/>
</dbReference>
<evidence type="ECO:0000313" key="11">
    <source>
        <dbReference type="EMBL" id="MSC32479.1"/>
    </source>
</evidence>
<dbReference type="PROSITE" id="PS50929">
    <property type="entry name" value="ABC_TM1F"/>
    <property type="match status" value="1"/>
</dbReference>